<dbReference type="PATRIC" id="fig|1294142.3.peg.1745"/>
<keyword evidence="1" id="KW-0812">Transmembrane</keyword>
<sequence length="106" mass="11796">MRKNSALLGALLVLVSILFTRLMVNKYGEASRLIIITVALIISIIGLLGIIYTKNHRIILGAFMMILPLIVMTIGIYIDNLYVSGIGLLLIFILIPIMIKMLNIKK</sequence>
<dbReference type="EMBL" id="APJA01000012">
    <property type="protein sequence ID" value="ERK30591.1"/>
    <property type="molecule type" value="Genomic_DNA"/>
</dbReference>
<protein>
    <submittedName>
        <fullName evidence="2">Uncharacterized protein</fullName>
    </submittedName>
</protein>
<evidence type="ECO:0000313" key="2">
    <source>
        <dbReference type="EMBL" id="ERK30591.1"/>
    </source>
</evidence>
<keyword evidence="3" id="KW-1185">Reference proteome</keyword>
<dbReference type="AlphaFoldDB" id="U2NP34"/>
<organism evidence="2 3">
    <name type="scientific">Clostridium intestinale URNW</name>
    <dbReference type="NCBI Taxonomy" id="1294142"/>
    <lineage>
        <taxon>Bacteria</taxon>
        <taxon>Bacillati</taxon>
        <taxon>Bacillota</taxon>
        <taxon>Clostridia</taxon>
        <taxon>Eubacteriales</taxon>
        <taxon>Clostridiaceae</taxon>
        <taxon>Clostridium</taxon>
    </lineage>
</organism>
<feature type="transmembrane region" description="Helical" evidence="1">
    <location>
        <begin position="30"/>
        <end position="51"/>
    </location>
</feature>
<feature type="transmembrane region" description="Helical" evidence="1">
    <location>
        <begin position="84"/>
        <end position="102"/>
    </location>
</feature>
<comment type="caution">
    <text evidence="2">The sequence shown here is derived from an EMBL/GenBank/DDBJ whole genome shotgun (WGS) entry which is preliminary data.</text>
</comment>
<dbReference type="HOGENOM" id="CLU_2218486_0_0_9"/>
<name>U2NP34_9CLOT</name>
<dbReference type="OrthoDB" id="9876771at2"/>
<accession>U2NP34</accession>
<feature type="transmembrane region" description="Helical" evidence="1">
    <location>
        <begin position="58"/>
        <end position="78"/>
    </location>
</feature>
<dbReference type="Proteomes" id="UP000016721">
    <property type="component" value="Unassembled WGS sequence"/>
</dbReference>
<dbReference type="eggNOG" id="ENOG50328QB">
    <property type="taxonomic scope" value="Bacteria"/>
</dbReference>
<dbReference type="RefSeq" id="WP_021801718.1">
    <property type="nucleotide sequence ID" value="NZ_KI273145.1"/>
</dbReference>
<evidence type="ECO:0000256" key="1">
    <source>
        <dbReference type="SAM" id="Phobius"/>
    </source>
</evidence>
<gene>
    <name evidence="2" type="ORF">CINTURNW_1714</name>
</gene>
<evidence type="ECO:0000313" key="3">
    <source>
        <dbReference type="Proteomes" id="UP000016721"/>
    </source>
</evidence>
<proteinExistence type="predicted"/>
<reference evidence="2 3" key="1">
    <citation type="journal article" date="2013" name="Genome Announc.">
        <title>Draft Genome Sequence of the Hydrogen- and Ethanol-Producing Bacterium Clostridium intestinale Strain URNW.</title>
        <authorList>
            <person name="Lal S."/>
            <person name="Ramachandran U."/>
            <person name="Zhang X."/>
            <person name="Sparling R."/>
            <person name="Levin D.B."/>
        </authorList>
    </citation>
    <scope>NUCLEOTIDE SEQUENCE [LARGE SCALE GENOMIC DNA]</scope>
    <source>
        <strain evidence="2 3">URNW</strain>
    </source>
</reference>
<keyword evidence="1" id="KW-1133">Transmembrane helix</keyword>
<keyword evidence="1" id="KW-0472">Membrane</keyword>